<keyword evidence="1" id="KW-0175">Coiled coil</keyword>
<keyword evidence="2" id="KW-1133">Transmembrane helix</keyword>
<feature type="coiled-coil region" evidence="1">
    <location>
        <begin position="103"/>
        <end position="247"/>
    </location>
</feature>
<dbReference type="GeneID" id="301704221"/>
<feature type="transmembrane region" description="Helical" evidence="2">
    <location>
        <begin position="27"/>
        <end position="49"/>
    </location>
</feature>
<dbReference type="Proteomes" id="UP000680625">
    <property type="component" value="Chromosome"/>
</dbReference>
<dbReference type="EMBL" id="CP060791">
    <property type="protein sequence ID" value="QVE49327.1"/>
    <property type="molecule type" value="Genomic_DNA"/>
</dbReference>
<evidence type="ECO:0008006" key="5">
    <source>
        <dbReference type="Google" id="ProtNLM"/>
    </source>
</evidence>
<evidence type="ECO:0000256" key="2">
    <source>
        <dbReference type="SAM" id="Phobius"/>
    </source>
</evidence>
<keyword evidence="2" id="KW-0472">Membrane</keyword>
<keyword evidence="4" id="KW-1185">Reference proteome</keyword>
<reference evidence="3 4" key="1">
    <citation type="submission" date="2020-08" db="EMBL/GenBank/DDBJ databases">
        <title>Isolation and characterization of novel Chlamydia from Siamese crocodiles (Crocodylus siamensis).</title>
        <authorList>
            <person name="Sariya L."/>
        </authorList>
    </citation>
    <scope>NUCLEOTIDE SEQUENCE [LARGE SCALE GENOMIC DNA]</scope>
    <source>
        <strain evidence="3 4">No. 12</strain>
    </source>
</reference>
<gene>
    <name evidence="3" type="ORF">H9Q19_01275</name>
</gene>
<keyword evidence="2" id="KW-0812">Transmembrane</keyword>
<organism evidence="3 4">
    <name type="scientific">Chlamydia crocodili</name>
    <dbReference type="NCBI Taxonomy" id="2766982"/>
    <lineage>
        <taxon>Bacteria</taxon>
        <taxon>Pseudomonadati</taxon>
        <taxon>Chlamydiota</taxon>
        <taxon>Chlamydiia</taxon>
        <taxon>Chlamydiales</taxon>
        <taxon>Chlamydiaceae</taxon>
        <taxon>Chlamydia/Chlamydophila group</taxon>
        <taxon>Chlamydia</taxon>
    </lineage>
</organism>
<evidence type="ECO:0000256" key="1">
    <source>
        <dbReference type="SAM" id="Coils"/>
    </source>
</evidence>
<proteinExistence type="predicted"/>
<evidence type="ECO:0000313" key="4">
    <source>
        <dbReference type="Proteomes" id="UP000680625"/>
    </source>
</evidence>
<protein>
    <recommendedName>
        <fullName evidence="5">IncA family protein</fullName>
    </recommendedName>
</protein>
<sequence length="284" mass="32899">MNGVTSPINPDQIFTNKVSIHRFEKCLLSHTTAVAVGIVLILANVVGLAAYASSLPIFCSILLFASILIGIVLITVGAKYIHTYLSKTDFVDSSERVGYRITMKNLLLEIQRLQNTIREQESYINEVENDFEIILQTRLEDKESYIERIELLQFEMDEQNAEFDEHIKNLNAHISALETVREEYENQQQEMVSAHFESSLAYEEEVQKISKKLYEANKKIEQQRLQIQGLREELQQAKERAKLMEYVQLRLARELRGARNHIEHLREALEQAPPKPRRPRSMSI</sequence>
<dbReference type="RefSeq" id="WP_213241474.1">
    <property type="nucleotide sequence ID" value="NZ_CP060791.1"/>
</dbReference>
<evidence type="ECO:0000313" key="3">
    <source>
        <dbReference type="EMBL" id="QVE49327.1"/>
    </source>
</evidence>
<feature type="transmembrane region" description="Helical" evidence="2">
    <location>
        <begin position="55"/>
        <end position="78"/>
    </location>
</feature>
<accession>A0ABX8CEI7</accession>
<name>A0ABX8CEI7_9CHLA</name>